<dbReference type="InterPro" id="IPR011006">
    <property type="entry name" value="CheY-like_superfamily"/>
</dbReference>
<dbReference type="PROSITE" id="PS50045">
    <property type="entry name" value="SIGMA54_INTERACT_4"/>
    <property type="match status" value="1"/>
</dbReference>
<dbReference type="GO" id="GO:0000160">
    <property type="term" value="P:phosphorelay signal transduction system"/>
    <property type="evidence" value="ECO:0007669"/>
    <property type="project" value="InterPro"/>
</dbReference>
<feature type="domain" description="Sigma-54 factor interaction" evidence="6">
    <location>
        <begin position="147"/>
        <end position="376"/>
    </location>
</feature>
<dbReference type="SUPFAM" id="SSF46689">
    <property type="entry name" value="Homeodomain-like"/>
    <property type="match status" value="1"/>
</dbReference>
<dbReference type="Proteomes" id="UP000186110">
    <property type="component" value="Chromosome"/>
</dbReference>
<keyword evidence="9" id="KW-1185">Reference proteome</keyword>
<dbReference type="InterPro" id="IPR003593">
    <property type="entry name" value="AAA+_ATPase"/>
</dbReference>
<dbReference type="Gene3D" id="3.40.50.300">
    <property type="entry name" value="P-loop containing nucleotide triphosphate hydrolases"/>
    <property type="match status" value="1"/>
</dbReference>
<keyword evidence="4" id="KW-0804">Transcription</keyword>
<dbReference type="InterPro" id="IPR058031">
    <property type="entry name" value="AAA_lid_NorR"/>
</dbReference>
<dbReference type="CDD" id="cd00009">
    <property type="entry name" value="AAA"/>
    <property type="match status" value="1"/>
</dbReference>
<dbReference type="GO" id="GO:0005524">
    <property type="term" value="F:ATP binding"/>
    <property type="evidence" value="ECO:0007669"/>
    <property type="project" value="UniProtKB-KW"/>
</dbReference>
<dbReference type="PROSITE" id="PS50110">
    <property type="entry name" value="RESPONSE_REGULATORY"/>
    <property type="match status" value="1"/>
</dbReference>
<dbReference type="Pfam" id="PF00072">
    <property type="entry name" value="Response_reg"/>
    <property type="match status" value="1"/>
</dbReference>
<dbReference type="InterPro" id="IPR025662">
    <property type="entry name" value="Sigma_54_int_dom_ATP-bd_1"/>
</dbReference>
<dbReference type="PROSITE" id="PS00675">
    <property type="entry name" value="SIGMA54_INTERACT_1"/>
    <property type="match status" value="1"/>
</dbReference>
<evidence type="ECO:0000256" key="3">
    <source>
        <dbReference type="ARBA" id="ARBA00023015"/>
    </source>
</evidence>
<proteinExistence type="predicted"/>
<dbReference type="PANTHER" id="PTHR32071">
    <property type="entry name" value="TRANSCRIPTIONAL REGULATORY PROTEIN"/>
    <property type="match status" value="1"/>
</dbReference>
<dbReference type="Gene3D" id="1.10.8.60">
    <property type="match status" value="1"/>
</dbReference>
<dbReference type="Gene3D" id="3.40.50.2300">
    <property type="match status" value="1"/>
</dbReference>
<dbReference type="STRING" id="1484693.RS694_14520"/>
<sequence>MATLGRAMARILVVDDDEDLLKSLSMRLRYEGHIVTAAESGAVALSRLDLEVPHMVITDLRMPGMDGLQLFEAIHRRYPLMPVVILTANGTIPDAVQALQKGVFGYITKPFEGVALMREVDRALAISNALGADMPGESPGESWREAIITRSPRMEKLLAEARRMAQSDASLLIYGESGTGKELLARAVHASSNRSEESFVAVNCGAIPENLVESELFGHVKGAFTGAVRDSAGMFTTAHQGTIFLDEIADLPLAMQVKLLRVLQEREVRPVGASKSHKIDVRVISACNRKLEDEVAAGRFREDLFYRLNVVSLTLPPLAERREDIPMLANYFMQSLALRYAKPVSTFGPGGLELLSAAPWPGNVRQLQNVVEKCVVMSAGPLIPVTLVQGALSTAGGAELLPLDEARREFERDYLTSLLKITNGNVAQAAKLAQRNRTDFYALMGRHQLEPAQFKG</sequence>
<gene>
    <name evidence="8" type="ORF">RS694_14520</name>
</gene>
<evidence type="ECO:0000259" key="6">
    <source>
        <dbReference type="PROSITE" id="PS50045"/>
    </source>
</evidence>
<dbReference type="Pfam" id="PF00158">
    <property type="entry name" value="Sigma54_activat"/>
    <property type="match status" value="1"/>
</dbReference>
<accession>A0A1P8KFW6</accession>
<evidence type="ECO:0000313" key="9">
    <source>
        <dbReference type="Proteomes" id="UP000186110"/>
    </source>
</evidence>
<dbReference type="Gene3D" id="1.10.10.60">
    <property type="entry name" value="Homeodomain-like"/>
    <property type="match status" value="1"/>
</dbReference>
<keyword evidence="2" id="KW-0067">ATP-binding</keyword>
<dbReference type="InterPro" id="IPR025944">
    <property type="entry name" value="Sigma_54_int_dom_CS"/>
</dbReference>
<feature type="modified residue" description="4-aspartylphosphate" evidence="5">
    <location>
        <position position="59"/>
    </location>
</feature>
<dbReference type="SMART" id="SM00382">
    <property type="entry name" value="AAA"/>
    <property type="match status" value="1"/>
</dbReference>
<dbReference type="SUPFAM" id="SSF52540">
    <property type="entry name" value="P-loop containing nucleoside triphosphate hydrolases"/>
    <property type="match status" value="1"/>
</dbReference>
<evidence type="ECO:0000256" key="1">
    <source>
        <dbReference type="ARBA" id="ARBA00022741"/>
    </source>
</evidence>
<dbReference type="PROSITE" id="PS00688">
    <property type="entry name" value="SIGMA54_INTERACT_3"/>
    <property type="match status" value="1"/>
</dbReference>
<dbReference type="KEGG" id="rsb:RS694_14520"/>
<dbReference type="GO" id="GO:0006355">
    <property type="term" value="P:regulation of DNA-templated transcription"/>
    <property type="evidence" value="ECO:0007669"/>
    <property type="project" value="InterPro"/>
</dbReference>
<keyword evidence="5" id="KW-0597">Phosphoprotein</keyword>
<evidence type="ECO:0000259" key="7">
    <source>
        <dbReference type="PROSITE" id="PS50110"/>
    </source>
</evidence>
<dbReference type="SUPFAM" id="SSF52172">
    <property type="entry name" value="CheY-like"/>
    <property type="match status" value="1"/>
</dbReference>
<reference evidence="8 9" key="1">
    <citation type="submission" date="2017-01" db="EMBL/GenBank/DDBJ databases">
        <authorList>
            <person name="Mah S.A."/>
            <person name="Swanson W.J."/>
            <person name="Moy G.W."/>
            <person name="Vacquier V.D."/>
        </authorList>
    </citation>
    <scope>NUCLEOTIDE SEQUENCE [LARGE SCALE GENOMIC DNA]</scope>
    <source>
        <strain evidence="8 9">DSM 22694</strain>
    </source>
</reference>
<evidence type="ECO:0000256" key="5">
    <source>
        <dbReference type="PROSITE-ProRule" id="PRU00169"/>
    </source>
</evidence>
<dbReference type="InterPro" id="IPR009057">
    <property type="entry name" value="Homeodomain-like_sf"/>
</dbReference>
<dbReference type="FunFam" id="3.40.50.300:FF:000006">
    <property type="entry name" value="DNA-binding transcriptional regulator NtrC"/>
    <property type="match status" value="1"/>
</dbReference>
<dbReference type="InterPro" id="IPR001789">
    <property type="entry name" value="Sig_transdc_resp-reg_receiver"/>
</dbReference>
<dbReference type="InterPro" id="IPR002078">
    <property type="entry name" value="Sigma_54_int"/>
</dbReference>
<dbReference type="AlphaFoldDB" id="A0A1P8KFW6"/>
<evidence type="ECO:0000256" key="4">
    <source>
        <dbReference type="ARBA" id="ARBA00023163"/>
    </source>
</evidence>
<keyword evidence="1" id="KW-0547">Nucleotide-binding</keyword>
<dbReference type="Pfam" id="PF25601">
    <property type="entry name" value="AAA_lid_14"/>
    <property type="match status" value="1"/>
</dbReference>
<name>A0A1P8KFW6_9BURK</name>
<evidence type="ECO:0000313" key="8">
    <source>
        <dbReference type="EMBL" id="APW44889.1"/>
    </source>
</evidence>
<dbReference type="eggNOG" id="COG2204">
    <property type="taxonomic scope" value="Bacteria"/>
</dbReference>
<dbReference type="InterPro" id="IPR027417">
    <property type="entry name" value="P-loop_NTPase"/>
</dbReference>
<organism evidence="8 9">
    <name type="scientific">Rhodoferax saidenbachensis</name>
    <dbReference type="NCBI Taxonomy" id="1484693"/>
    <lineage>
        <taxon>Bacteria</taxon>
        <taxon>Pseudomonadati</taxon>
        <taxon>Pseudomonadota</taxon>
        <taxon>Betaproteobacteria</taxon>
        <taxon>Burkholderiales</taxon>
        <taxon>Comamonadaceae</taxon>
        <taxon>Rhodoferax</taxon>
    </lineage>
</organism>
<keyword evidence="3" id="KW-0805">Transcription regulation</keyword>
<protein>
    <submittedName>
        <fullName evidence="8">Two-component system response regulator GlrR</fullName>
    </submittedName>
</protein>
<dbReference type="EMBL" id="CP019239">
    <property type="protein sequence ID" value="APW44889.1"/>
    <property type="molecule type" value="Genomic_DNA"/>
</dbReference>
<evidence type="ECO:0000256" key="2">
    <source>
        <dbReference type="ARBA" id="ARBA00022840"/>
    </source>
</evidence>
<feature type="domain" description="Response regulatory" evidence="7">
    <location>
        <begin position="10"/>
        <end position="124"/>
    </location>
</feature>
<dbReference type="PANTHER" id="PTHR32071:SF116">
    <property type="entry name" value="TRANSCRIPTIONAL REGULATORY PROTEIN GLRR"/>
    <property type="match status" value="1"/>
</dbReference>
<dbReference type="SMART" id="SM00448">
    <property type="entry name" value="REC"/>
    <property type="match status" value="1"/>
</dbReference>